<evidence type="ECO:0000256" key="4">
    <source>
        <dbReference type="ARBA" id="ARBA00022840"/>
    </source>
</evidence>
<feature type="domain" description="ABC transmembrane type-1" evidence="9">
    <location>
        <begin position="17"/>
        <end position="297"/>
    </location>
</feature>
<dbReference type="InterPro" id="IPR039421">
    <property type="entry name" value="Type_1_exporter"/>
</dbReference>
<keyword evidence="6 7" id="KW-0472">Membrane</keyword>
<keyword evidence="4 10" id="KW-0067">ATP-binding</keyword>
<dbReference type="PROSITE" id="PS50893">
    <property type="entry name" value="ABC_TRANSPORTER_2"/>
    <property type="match status" value="1"/>
</dbReference>
<evidence type="ECO:0000259" key="9">
    <source>
        <dbReference type="PROSITE" id="PS50929"/>
    </source>
</evidence>
<name>A0ABX8W5J2_9LACO</name>
<dbReference type="InterPro" id="IPR003593">
    <property type="entry name" value="AAA+_ATPase"/>
</dbReference>
<evidence type="ECO:0000256" key="2">
    <source>
        <dbReference type="ARBA" id="ARBA00022692"/>
    </source>
</evidence>
<dbReference type="PANTHER" id="PTHR43394">
    <property type="entry name" value="ATP-DEPENDENT PERMEASE MDL1, MITOCHONDRIAL"/>
    <property type="match status" value="1"/>
</dbReference>
<dbReference type="EMBL" id="CP048268">
    <property type="protein sequence ID" value="QYN52170.1"/>
    <property type="molecule type" value="Genomic_DNA"/>
</dbReference>
<dbReference type="InterPro" id="IPR027417">
    <property type="entry name" value="P-loop_NTPase"/>
</dbReference>
<accession>A0ABX8W5J2</accession>
<dbReference type="SUPFAM" id="SSF52540">
    <property type="entry name" value="P-loop containing nucleoside triphosphate hydrolases"/>
    <property type="match status" value="1"/>
</dbReference>
<dbReference type="SUPFAM" id="SSF90123">
    <property type="entry name" value="ABC transporter transmembrane region"/>
    <property type="match status" value="1"/>
</dbReference>
<comment type="subcellular location">
    <subcellularLocation>
        <location evidence="1">Cell membrane</location>
        <topology evidence="1">Multi-pass membrane protein</topology>
    </subcellularLocation>
</comment>
<dbReference type="CDD" id="cd18548">
    <property type="entry name" value="ABC_6TM_Tm287_like"/>
    <property type="match status" value="1"/>
</dbReference>
<evidence type="ECO:0000313" key="11">
    <source>
        <dbReference type="Proteomes" id="UP000826550"/>
    </source>
</evidence>
<dbReference type="Pfam" id="PF00664">
    <property type="entry name" value="ABC_membrane"/>
    <property type="match status" value="1"/>
</dbReference>
<dbReference type="PROSITE" id="PS00211">
    <property type="entry name" value="ABC_TRANSPORTER_1"/>
    <property type="match status" value="1"/>
</dbReference>
<evidence type="ECO:0000313" key="10">
    <source>
        <dbReference type="EMBL" id="QYN52170.1"/>
    </source>
</evidence>
<dbReference type="InterPro" id="IPR036640">
    <property type="entry name" value="ABC1_TM_sf"/>
</dbReference>
<sequence>MINTLRKSIRQYKKQSLLSPLFVTGEVIIEMLIPYLVGILIDNGIMKGNMPYITRAGLLLLIITIVSLILGAGASYFSAHAAAGFAANLRKDMFYHVQDFSFENIDKFSSSSLVTRMTTDVNNVQMSYQMLIRIAVRAPMMLIVSIIMSLIISPRLSLIFVIIAPIFVILMALIIKSANPYFPKIFRGYDRMNQVVRENIRGIREVKTYVQEEPQTVEFKKSSGFIYKLFSTAQKIMSLNAMVVMAVLNISNLAICWFGAKEIVGGSLQAGQLISMFSYSNSVLNSLNILAMIFTQLVVSAASGRRIADVINEKPSIENPRKPLKHVTNGEVIFDHVNFKYNPDDKNLALNNINLNIKPGETLGIIGKTGSSKSTLVAMIPRLYDTDSGAVRVSGHNVKSYDLKTLRDNVAVVLQNNVLFSGTIKDNLKWGNEHATDEQILTAAKIAHADDFIREMPDKYDTMVEQGGNNVSGGQKQRITIARALLKNPKILILDDSTSAVDTHTEREIRESLAKDMPETTKIIISQRIVSIKDADRIVVMDDGKIQDIGTHDELMERNDLYSSIAKFQEEQKK</sequence>
<protein>
    <submittedName>
        <fullName evidence="10">ABC transporter ATP-binding protein</fullName>
    </submittedName>
</protein>
<evidence type="ECO:0000256" key="6">
    <source>
        <dbReference type="ARBA" id="ARBA00023136"/>
    </source>
</evidence>
<keyword evidence="5 7" id="KW-1133">Transmembrane helix</keyword>
<dbReference type="Gene3D" id="3.40.50.300">
    <property type="entry name" value="P-loop containing nucleotide triphosphate hydrolases"/>
    <property type="match status" value="1"/>
</dbReference>
<dbReference type="InterPro" id="IPR017871">
    <property type="entry name" value="ABC_transporter-like_CS"/>
</dbReference>
<dbReference type="SMART" id="SM00382">
    <property type="entry name" value="AAA"/>
    <property type="match status" value="1"/>
</dbReference>
<dbReference type="PROSITE" id="PS50929">
    <property type="entry name" value="ABC_TM1F"/>
    <property type="match status" value="1"/>
</dbReference>
<feature type="transmembrane region" description="Helical" evidence="7">
    <location>
        <begin position="21"/>
        <end position="41"/>
    </location>
</feature>
<evidence type="ECO:0000256" key="7">
    <source>
        <dbReference type="SAM" id="Phobius"/>
    </source>
</evidence>
<feature type="transmembrane region" description="Helical" evidence="7">
    <location>
        <begin position="239"/>
        <end position="260"/>
    </location>
</feature>
<reference evidence="10 11" key="1">
    <citation type="submission" date="2020-01" db="EMBL/GenBank/DDBJ databases">
        <title>Vast differences in strain-level diversity in the gut microbiota of two closely related honey bee species.</title>
        <authorList>
            <person name="Ellegaard K.M."/>
            <person name="Suenami S."/>
            <person name="Miyazaki R."/>
            <person name="Engel P."/>
        </authorList>
    </citation>
    <scope>NUCLEOTIDE SEQUENCE [LARGE SCALE GENOMIC DNA]</scope>
    <source>
        <strain evidence="10 11">ESL0416</strain>
    </source>
</reference>
<dbReference type="RefSeq" id="WP_103752872.1">
    <property type="nucleotide sequence ID" value="NZ_CP048268.1"/>
</dbReference>
<dbReference type="InterPro" id="IPR003439">
    <property type="entry name" value="ABC_transporter-like_ATP-bd"/>
</dbReference>
<dbReference type="Gene3D" id="1.20.1560.10">
    <property type="entry name" value="ABC transporter type 1, transmembrane domain"/>
    <property type="match status" value="1"/>
</dbReference>
<gene>
    <name evidence="10" type="ORF">GYM71_01445</name>
</gene>
<keyword evidence="3" id="KW-0547">Nucleotide-binding</keyword>
<dbReference type="GO" id="GO:0005524">
    <property type="term" value="F:ATP binding"/>
    <property type="evidence" value="ECO:0007669"/>
    <property type="project" value="UniProtKB-KW"/>
</dbReference>
<keyword evidence="2 7" id="KW-0812">Transmembrane</keyword>
<keyword evidence="11" id="KW-1185">Reference proteome</keyword>
<evidence type="ECO:0000256" key="1">
    <source>
        <dbReference type="ARBA" id="ARBA00004651"/>
    </source>
</evidence>
<dbReference type="Proteomes" id="UP000826550">
    <property type="component" value="Chromosome"/>
</dbReference>
<dbReference type="Pfam" id="PF00005">
    <property type="entry name" value="ABC_tran"/>
    <property type="match status" value="1"/>
</dbReference>
<feature type="transmembrane region" description="Helical" evidence="7">
    <location>
        <begin position="53"/>
        <end position="77"/>
    </location>
</feature>
<evidence type="ECO:0000256" key="5">
    <source>
        <dbReference type="ARBA" id="ARBA00022989"/>
    </source>
</evidence>
<evidence type="ECO:0000259" key="8">
    <source>
        <dbReference type="PROSITE" id="PS50893"/>
    </source>
</evidence>
<feature type="transmembrane region" description="Helical" evidence="7">
    <location>
        <begin position="134"/>
        <end position="152"/>
    </location>
</feature>
<proteinExistence type="predicted"/>
<dbReference type="InterPro" id="IPR011527">
    <property type="entry name" value="ABC1_TM_dom"/>
</dbReference>
<organism evidence="10 11">
    <name type="scientific">Lactobacillus panisapium</name>
    <dbReference type="NCBI Taxonomy" id="2012495"/>
    <lineage>
        <taxon>Bacteria</taxon>
        <taxon>Bacillati</taxon>
        <taxon>Bacillota</taxon>
        <taxon>Bacilli</taxon>
        <taxon>Lactobacillales</taxon>
        <taxon>Lactobacillaceae</taxon>
        <taxon>Lactobacillus</taxon>
    </lineage>
</organism>
<feature type="domain" description="ABC transporter" evidence="8">
    <location>
        <begin position="332"/>
        <end position="568"/>
    </location>
</feature>
<evidence type="ECO:0000256" key="3">
    <source>
        <dbReference type="ARBA" id="ARBA00022741"/>
    </source>
</evidence>
<feature type="transmembrane region" description="Helical" evidence="7">
    <location>
        <begin position="158"/>
        <end position="175"/>
    </location>
</feature>
<dbReference type="PANTHER" id="PTHR43394:SF1">
    <property type="entry name" value="ATP-BINDING CASSETTE SUB-FAMILY B MEMBER 10, MITOCHONDRIAL"/>
    <property type="match status" value="1"/>
</dbReference>